<proteinExistence type="predicted"/>
<feature type="compositionally biased region" description="Basic and acidic residues" evidence="1">
    <location>
        <begin position="303"/>
        <end position="317"/>
    </location>
</feature>
<dbReference type="InterPro" id="IPR025695">
    <property type="entry name" value="DoxX-like"/>
</dbReference>
<keyword evidence="4" id="KW-1185">Reference proteome</keyword>
<dbReference type="Pfam" id="PF13781">
    <property type="entry name" value="DoxX_3"/>
    <property type="match status" value="1"/>
</dbReference>
<feature type="region of interest" description="Disordered" evidence="1">
    <location>
        <begin position="292"/>
        <end position="317"/>
    </location>
</feature>
<reference evidence="3 4" key="1">
    <citation type="submission" date="2020-08" db="EMBL/GenBank/DDBJ databases">
        <title>Cohnella phylogeny.</title>
        <authorList>
            <person name="Dunlap C."/>
        </authorList>
    </citation>
    <scope>NUCLEOTIDE SEQUENCE [LARGE SCALE GENOMIC DNA]</scope>
    <source>
        <strain evidence="3 4">DSM 28246</strain>
    </source>
</reference>
<dbReference type="RefSeq" id="WP_185141248.1">
    <property type="nucleotide sequence ID" value="NZ_JACJVP010000004.1"/>
</dbReference>
<dbReference type="AlphaFoldDB" id="A0A7X0RM41"/>
<organism evidence="3 4">
    <name type="scientific">Cohnella nanjingensis</name>
    <dbReference type="NCBI Taxonomy" id="1387779"/>
    <lineage>
        <taxon>Bacteria</taxon>
        <taxon>Bacillati</taxon>
        <taxon>Bacillota</taxon>
        <taxon>Bacilli</taxon>
        <taxon>Bacillales</taxon>
        <taxon>Paenibacillaceae</taxon>
        <taxon>Cohnella</taxon>
    </lineage>
</organism>
<gene>
    <name evidence="3" type="ORF">H7C19_03800</name>
</gene>
<feature type="transmembrane region" description="Helical" evidence="2">
    <location>
        <begin position="241"/>
        <end position="260"/>
    </location>
</feature>
<keyword evidence="2" id="KW-0812">Transmembrane</keyword>
<protein>
    <submittedName>
        <fullName evidence="3">DoxX-like family protein</fullName>
    </submittedName>
</protein>
<evidence type="ECO:0000256" key="1">
    <source>
        <dbReference type="SAM" id="MobiDB-lite"/>
    </source>
</evidence>
<dbReference type="SUPFAM" id="SSF55961">
    <property type="entry name" value="Bet v1-like"/>
    <property type="match status" value="1"/>
</dbReference>
<keyword evidence="2" id="KW-0472">Membrane</keyword>
<evidence type="ECO:0000313" key="3">
    <source>
        <dbReference type="EMBL" id="MBB6669808.1"/>
    </source>
</evidence>
<name>A0A7X0RM41_9BACL</name>
<feature type="transmembrane region" description="Helical" evidence="2">
    <location>
        <begin position="272"/>
        <end position="292"/>
    </location>
</feature>
<dbReference type="Proteomes" id="UP000547209">
    <property type="component" value="Unassembled WGS sequence"/>
</dbReference>
<accession>A0A7X0RM41</accession>
<sequence>MRKGKPIYVETVIEADMETLWRHTQTPGLHEQWDLRFSEIAYLPKAPEARVQAFRYATHIGFGLNIGGTGRAAAAKEGQDGSRVSALRFASDDPRSLIRSGAGYWRYVPLPDGKLAFATRYDYDTRFGALGRLFDRAVFRPLFGWATAWSFDALKLWLERGIAPALSLRQTLTHALSVLALASCWIYEGLAPKMLHPASGELALMQAAGWFPGREEQALFALGAAELLIGAAVVRWHRRGWTFGAQAILLILLTAAGAAAQPSLMNAPFGPLTLALPMLALSGIAAGTAAGLPRAGNCRRKPATPERRGGNRDAVHL</sequence>
<keyword evidence="2" id="KW-1133">Transmembrane helix</keyword>
<evidence type="ECO:0000313" key="4">
    <source>
        <dbReference type="Proteomes" id="UP000547209"/>
    </source>
</evidence>
<evidence type="ECO:0000256" key="2">
    <source>
        <dbReference type="SAM" id="Phobius"/>
    </source>
</evidence>
<dbReference type="EMBL" id="JACJVP010000004">
    <property type="protein sequence ID" value="MBB6669808.1"/>
    <property type="molecule type" value="Genomic_DNA"/>
</dbReference>
<comment type="caution">
    <text evidence="3">The sequence shown here is derived from an EMBL/GenBank/DDBJ whole genome shotgun (WGS) entry which is preliminary data.</text>
</comment>